<sequence length="136" mass="15349">MKSHFPKKGVLILTLIVSVLNILTFSSCSKEEMDNNEQVKNTNYYVKYVIKGTGAYGRFSNWTATTPEGKYTNSGYQTRSWNQTYGPVKKGFKCEVQIGNYISGAPVIEIHVSKNEEPFALKVTETGRKALYTIDF</sequence>
<organism evidence="1 2">
    <name type="scientific">Gelidibacter gilvus</name>
    <dbReference type="NCBI Taxonomy" id="59602"/>
    <lineage>
        <taxon>Bacteria</taxon>
        <taxon>Pseudomonadati</taxon>
        <taxon>Bacteroidota</taxon>
        <taxon>Flavobacteriia</taxon>
        <taxon>Flavobacteriales</taxon>
        <taxon>Flavobacteriaceae</taxon>
        <taxon>Gelidibacter</taxon>
    </lineage>
</organism>
<keyword evidence="2" id="KW-1185">Reference proteome</keyword>
<gene>
    <name evidence="1" type="ORF">ESZ48_04165</name>
</gene>
<evidence type="ECO:0008006" key="3">
    <source>
        <dbReference type="Google" id="ProtNLM"/>
    </source>
</evidence>
<reference evidence="1 2" key="1">
    <citation type="submission" date="2019-01" db="EMBL/GenBank/DDBJ databases">
        <title>Genome sequence of the Antarctic species Gelidibacter gilvus ACAM 158(T).</title>
        <authorList>
            <person name="Bowman J.P."/>
        </authorList>
    </citation>
    <scope>NUCLEOTIDE SEQUENCE [LARGE SCALE GENOMIC DNA]</scope>
    <source>
        <strain evidence="1 2">IC158</strain>
    </source>
</reference>
<dbReference type="RefSeq" id="WP_129016074.1">
    <property type="nucleotide sequence ID" value="NZ_SDDZ01000002.1"/>
</dbReference>
<dbReference type="PROSITE" id="PS51257">
    <property type="entry name" value="PROKAR_LIPOPROTEIN"/>
    <property type="match status" value="1"/>
</dbReference>
<evidence type="ECO:0000313" key="1">
    <source>
        <dbReference type="EMBL" id="RXJ51078.1"/>
    </source>
</evidence>
<protein>
    <recommendedName>
        <fullName evidence="3">Lipoprotein</fullName>
    </recommendedName>
</protein>
<dbReference type="AlphaFoldDB" id="A0A4Q0XHN4"/>
<proteinExistence type="predicted"/>
<accession>A0A4Q0XHN4</accession>
<dbReference type="EMBL" id="SDDZ01000002">
    <property type="protein sequence ID" value="RXJ51078.1"/>
    <property type="molecule type" value="Genomic_DNA"/>
</dbReference>
<name>A0A4Q0XHN4_9FLAO</name>
<evidence type="ECO:0000313" key="2">
    <source>
        <dbReference type="Proteomes" id="UP000289792"/>
    </source>
</evidence>
<comment type="caution">
    <text evidence="1">The sequence shown here is derived from an EMBL/GenBank/DDBJ whole genome shotgun (WGS) entry which is preliminary data.</text>
</comment>
<dbReference type="OrthoDB" id="9803578at2"/>
<dbReference type="Proteomes" id="UP000289792">
    <property type="component" value="Unassembled WGS sequence"/>
</dbReference>